<name>A0A829HW49_9MYCO</name>
<accession>A0A829HW49</accession>
<gene>
    <name evidence="2" type="ORF">J108_13995</name>
</gene>
<dbReference type="InterPro" id="IPR037523">
    <property type="entry name" value="VOC_core"/>
</dbReference>
<protein>
    <recommendedName>
        <fullName evidence="1">VOC domain-containing protein</fullName>
    </recommendedName>
</protein>
<dbReference type="EMBL" id="ATFQ01000022">
    <property type="protein sequence ID" value="EPQ23016.1"/>
    <property type="molecule type" value="Genomic_DNA"/>
</dbReference>
<dbReference type="RefSeq" id="WP_005118905.1">
    <property type="nucleotide sequence ID" value="NZ_ATFQ01000022.1"/>
</dbReference>
<sequence>MRIQDVQITATDLPAAARFYSETLGLPVQLAPDRATVGIGDSTLTMVPGPAYHGAHHIAFTIPAGSLASAKQWLSRRVTLQADGEWHDEFDCPPHWQARSIYFAGPDDAVLELIERNVLDNRIKRAFGVGDIRYISEVGFGVPDVLQTQVLLRDTLGLLPFGEPNPRFGPMGDHDGLFILVPTDVTWRPENRVTPAAAQTVVTADIPTALEIGEHYLVQPRPLGA</sequence>
<dbReference type="AlphaFoldDB" id="A0A829HW49"/>
<dbReference type="PROSITE" id="PS51819">
    <property type="entry name" value="VOC"/>
    <property type="match status" value="1"/>
</dbReference>
<evidence type="ECO:0000313" key="2">
    <source>
        <dbReference type="EMBL" id="EPQ23016.1"/>
    </source>
</evidence>
<organism evidence="2 3">
    <name type="scientific">Mycobacteroides abscessus subsp. bolletii CRM-0020</name>
    <dbReference type="NCBI Taxonomy" id="1306401"/>
    <lineage>
        <taxon>Bacteria</taxon>
        <taxon>Bacillati</taxon>
        <taxon>Actinomycetota</taxon>
        <taxon>Actinomycetes</taxon>
        <taxon>Mycobacteriales</taxon>
        <taxon>Mycobacteriaceae</taxon>
        <taxon>Mycobacteroides</taxon>
        <taxon>Mycobacteroides abscessus</taxon>
    </lineage>
</organism>
<dbReference type="Proteomes" id="UP000014969">
    <property type="component" value="Unassembled WGS sequence"/>
</dbReference>
<dbReference type="InterPro" id="IPR029068">
    <property type="entry name" value="Glyas_Bleomycin-R_OHBP_Dase"/>
</dbReference>
<comment type="caution">
    <text evidence="2">The sequence shown here is derived from an EMBL/GenBank/DDBJ whole genome shotgun (WGS) entry which is preliminary data.</text>
</comment>
<dbReference type="Gene3D" id="3.10.180.10">
    <property type="entry name" value="2,3-Dihydroxybiphenyl 1,2-Dioxygenase, domain 1"/>
    <property type="match status" value="1"/>
</dbReference>
<dbReference type="SUPFAM" id="SSF54593">
    <property type="entry name" value="Glyoxalase/Bleomycin resistance protein/Dihydroxybiphenyl dioxygenase"/>
    <property type="match status" value="1"/>
</dbReference>
<evidence type="ECO:0000259" key="1">
    <source>
        <dbReference type="PROSITE" id="PS51819"/>
    </source>
</evidence>
<reference evidence="2 3" key="1">
    <citation type="journal article" date="2013" name="Genome Announc.">
        <title>Genome Sequence of an Epidemic Isolate of Mycobacterium abscessus subsp. bolletii from Rio de Janeiro, Brazil.</title>
        <authorList>
            <person name="Davidson R.M."/>
            <person name="Reynolds P.R."/>
            <person name="Farias-Hesson E."/>
            <person name="Duarte R.S."/>
            <person name="Jackson M."/>
            <person name="Strong M."/>
        </authorList>
    </citation>
    <scope>NUCLEOTIDE SEQUENCE [LARGE SCALE GENOMIC DNA]</scope>
    <source>
        <strain evidence="2 3">CRM-0020</strain>
    </source>
</reference>
<evidence type="ECO:0000313" key="3">
    <source>
        <dbReference type="Proteomes" id="UP000014969"/>
    </source>
</evidence>
<proteinExistence type="predicted"/>
<feature type="domain" description="VOC" evidence="1">
    <location>
        <begin position="2"/>
        <end position="116"/>
    </location>
</feature>